<dbReference type="CDD" id="cd21885">
    <property type="entry name" value="SARAH_RASSF1-like"/>
    <property type="match status" value="1"/>
</dbReference>
<feature type="region of interest" description="Disordered" evidence="1">
    <location>
        <begin position="750"/>
        <end position="781"/>
    </location>
</feature>
<sequence length="781" mass="84238">PFGYRPKPDGDDVVTPTGNGPLNIALGTCSEPPSPQLPPRPSAIIRALNSAAAKRVTVVGPEVSRPINGQPVAVLSTVPHIPSESPSVPIQHHHRHPVLVDALGVVSDSNGGNTSASNFSSGFETVRPIHVAPVVPRPQPNFQPNLLNNHTEGALISQESADKQSTCTASNSEDSSTATLSCTRGVDRSESDNSAQPQLTSTAAVPAALSFTPAHSSDDVRVKSTRSSPSSGSLILPPPSPWNVDGISVSIGPENIALNSSTVCPPNMFMDAGAKASTDTAEKQACEGFLPPGRKHSDEFDDGHFPDGSARIVQSEPVVLPGQNRVSASGTPQSGAPLALFTEMDTFGSDPFSCSPAMSPDYTKLEDLESESTGAFSSMADENTYAFSTLDSEYLAWMRLSVRDITGTKLNGPSLSALDLDSVDSLRRAQVHHWVDQFNSNPLGLRLNFVDDSCRLAGTLRIYINLIKPVKMSLRQTMELLPVPPQPPPQPPPPPPQSSDVAATGANPLVSDLAAKQDSDDAQPDIPAPARLVSFFLPRGTSKVVYITSSTTAVNAIQSLLDRFHIQESARKFALYEHTLEDNTSKFPSDFYVLYFFHSLTNRIPVIPNLQRFSLRPTQSPFFLSVVARKLAASECPLMILLNWVRQSASRERFLELLRQKRIVLQENDACDIDWKDFTAAELKNFLRILDKEEAEYKNAILYQYGLLRHQLEGRLAELDEQAAAAANVAPRYARVSCPGHPHAYHVVVPDPLDISDPRQRSEPAGGSGDTTEGASPIASV</sequence>
<gene>
    <name evidence="4" type="ORF">FBUS_05798</name>
</gene>
<dbReference type="InterPro" id="IPR033614">
    <property type="entry name" value="RASSF1-6"/>
</dbReference>
<keyword evidence="5" id="KW-1185">Reference proteome</keyword>
<dbReference type="Gene3D" id="3.10.20.90">
    <property type="entry name" value="Phosphatidylinositol 3-kinase Catalytic Subunit, Chain A, domain 1"/>
    <property type="match status" value="1"/>
</dbReference>
<dbReference type="Proteomes" id="UP000728185">
    <property type="component" value="Unassembled WGS sequence"/>
</dbReference>
<dbReference type="PROSITE" id="PS50200">
    <property type="entry name" value="RA"/>
    <property type="match status" value="1"/>
</dbReference>
<evidence type="ECO:0000313" key="4">
    <source>
        <dbReference type="EMBL" id="KAA0198002.1"/>
    </source>
</evidence>
<dbReference type="PANTHER" id="PTHR22738:SF10">
    <property type="entry name" value="RAS ASSOCIATION DOMAIN-CONTAINING PROTEIN 1 HOMOLOG"/>
    <property type="match status" value="1"/>
</dbReference>
<dbReference type="GO" id="GO:0007165">
    <property type="term" value="P:signal transduction"/>
    <property type="evidence" value="ECO:0007669"/>
    <property type="project" value="InterPro"/>
</dbReference>
<dbReference type="InterPro" id="IPR029071">
    <property type="entry name" value="Ubiquitin-like_domsf"/>
</dbReference>
<dbReference type="SMART" id="SM00314">
    <property type="entry name" value="RA"/>
    <property type="match status" value="1"/>
</dbReference>
<feature type="compositionally biased region" description="Polar residues" evidence="1">
    <location>
        <begin position="192"/>
        <end position="203"/>
    </location>
</feature>
<proteinExistence type="predicted"/>
<feature type="region of interest" description="Disordered" evidence="1">
    <location>
        <begin position="1"/>
        <end position="20"/>
    </location>
</feature>
<accession>A0A8E0S0L2</accession>
<dbReference type="InterPro" id="IPR000159">
    <property type="entry name" value="RA_dom"/>
</dbReference>
<feature type="region of interest" description="Disordered" evidence="1">
    <location>
        <begin position="480"/>
        <end position="504"/>
    </location>
</feature>
<feature type="compositionally biased region" description="Polar residues" evidence="1">
    <location>
        <begin position="159"/>
        <end position="182"/>
    </location>
</feature>
<dbReference type="InterPro" id="IPR011524">
    <property type="entry name" value="SARAH_dom"/>
</dbReference>
<dbReference type="AlphaFoldDB" id="A0A8E0S0L2"/>
<feature type="domain" description="Ras-associating" evidence="2">
    <location>
        <begin position="533"/>
        <end position="670"/>
    </location>
</feature>
<name>A0A8E0S0L2_9TREM</name>
<feature type="compositionally biased region" description="Basic and acidic residues" evidence="1">
    <location>
        <begin position="1"/>
        <end position="10"/>
    </location>
</feature>
<evidence type="ECO:0000313" key="5">
    <source>
        <dbReference type="Proteomes" id="UP000728185"/>
    </source>
</evidence>
<evidence type="ECO:0000259" key="3">
    <source>
        <dbReference type="PROSITE" id="PS50951"/>
    </source>
</evidence>
<dbReference type="PANTHER" id="PTHR22738">
    <property type="entry name" value="RASSF"/>
    <property type="match status" value="1"/>
</dbReference>
<dbReference type="PROSITE" id="PS50951">
    <property type="entry name" value="SARAH"/>
    <property type="match status" value="1"/>
</dbReference>
<feature type="domain" description="SARAH" evidence="3">
    <location>
        <begin position="672"/>
        <end position="719"/>
    </location>
</feature>
<evidence type="ECO:0000256" key="1">
    <source>
        <dbReference type="SAM" id="MobiDB-lite"/>
    </source>
</evidence>
<protein>
    <submittedName>
        <fullName evidence="4">Rassf1</fullName>
    </submittedName>
</protein>
<dbReference type="SUPFAM" id="SSF54236">
    <property type="entry name" value="Ubiquitin-like"/>
    <property type="match status" value="1"/>
</dbReference>
<feature type="region of interest" description="Disordered" evidence="1">
    <location>
        <begin position="159"/>
        <end position="237"/>
    </location>
</feature>
<organism evidence="4 5">
    <name type="scientific">Fasciolopsis buskii</name>
    <dbReference type="NCBI Taxonomy" id="27845"/>
    <lineage>
        <taxon>Eukaryota</taxon>
        <taxon>Metazoa</taxon>
        <taxon>Spiralia</taxon>
        <taxon>Lophotrochozoa</taxon>
        <taxon>Platyhelminthes</taxon>
        <taxon>Trematoda</taxon>
        <taxon>Digenea</taxon>
        <taxon>Plagiorchiida</taxon>
        <taxon>Echinostomata</taxon>
        <taxon>Echinostomatoidea</taxon>
        <taxon>Fasciolidae</taxon>
        <taxon>Fasciolopsis</taxon>
    </lineage>
</organism>
<feature type="non-terminal residue" evidence="4">
    <location>
        <position position="781"/>
    </location>
</feature>
<dbReference type="OrthoDB" id="6243270at2759"/>
<reference evidence="4" key="1">
    <citation type="submission" date="2019-05" db="EMBL/GenBank/DDBJ databases">
        <title>Annotation for the trematode Fasciolopsis buski.</title>
        <authorList>
            <person name="Choi Y.-J."/>
        </authorList>
    </citation>
    <scope>NUCLEOTIDE SEQUENCE</scope>
    <source>
        <strain evidence="4">HT</strain>
        <tissue evidence="4">Whole worm</tissue>
    </source>
</reference>
<evidence type="ECO:0000259" key="2">
    <source>
        <dbReference type="PROSITE" id="PS50200"/>
    </source>
</evidence>
<comment type="caution">
    <text evidence="4">The sequence shown here is derived from an EMBL/GenBank/DDBJ whole genome shotgun (WGS) entry which is preliminary data.</text>
</comment>
<dbReference type="Pfam" id="PF00788">
    <property type="entry name" value="RA"/>
    <property type="match status" value="1"/>
</dbReference>
<dbReference type="Gene3D" id="1.20.5.110">
    <property type="match status" value="1"/>
</dbReference>
<feature type="compositionally biased region" description="Pro residues" evidence="1">
    <location>
        <begin position="482"/>
        <end position="497"/>
    </location>
</feature>
<dbReference type="Pfam" id="PF16517">
    <property type="entry name" value="Nore1-SARAH"/>
    <property type="match status" value="1"/>
</dbReference>
<dbReference type="EMBL" id="LUCM01002002">
    <property type="protein sequence ID" value="KAA0198002.1"/>
    <property type="molecule type" value="Genomic_DNA"/>
</dbReference>